<evidence type="ECO:0000256" key="1">
    <source>
        <dbReference type="SAM" id="MobiDB-lite"/>
    </source>
</evidence>
<proteinExistence type="predicted"/>
<comment type="caution">
    <text evidence="2">The sequence shown here is derived from an EMBL/GenBank/DDBJ whole genome shotgun (WGS) entry which is preliminary data.</text>
</comment>
<feature type="region of interest" description="Disordered" evidence="1">
    <location>
        <begin position="91"/>
        <end position="110"/>
    </location>
</feature>
<dbReference type="PROSITE" id="PS51257">
    <property type="entry name" value="PROKAR_LIPOPROTEIN"/>
    <property type="match status" value="1"/>
</dbReference>
<keyword evidence="3" id="KW-1185">Reference proteome</keyword>
<protein>
    <submittedName>
        <fullName evidence="2">Uncharacterized protein</fullName>
    </submittedName>
</protein>
<reference evidence="2 3" key="1">
    <citation type="submission" date="2016-09" db="EMBL/GenBank/DDBJ databases">
        <title>Metabolic pathway, cell adaptation mechanisms and a novel monoxygenase revealed through proteogenomic-transcription analysis of a Sphingomonas haloaromaticamans strain degrading the fungicide ortho-phenylphenol.</title>
        <authorList>
            <person name="Perruchon C."/>
            <person name="Papadopoulou E.S."/>
            <person name="Rousidou C."/>
            <person name="Vasileiadis S."/>
            <person name="Tanou G."/>
            <person name="Amoutzias G."/>
            <person name="Molassiotis A."/>
            <person name="Karpouzas D.G."/>
        </authorList>
    </citation>
    <scope>NUCLEOTIDE SEQUENCE [LARGE SCALE GENOMIC DNA]</scope>
    <source>
        <strain evidence="2 3">P3</strain>
    </source>
</reference>
<feature type="region of interest" description="Disordered" evidence="1">
    <location>
        <begin position="120"/>
        <end position="144"/>
    </location>
</feature>
<gene>
    <name evidence="2" type="ORF">BHE75_03460</name>
</gene>
<accession>A0A1S1HHZ3</accession>
<dbReference type="Proteomes" id="UP000179467">
    <property type="component" value="Unassembled WGS sequence"/>
</dbReference>
<dbReference type="AlphaFoldDB" id="A0A1S1HHZ3"/>
<evidence type="ECO:0000313" key="2">
    <source>
        <dbReference type="EMBL" id="OHT21452.1"/>
    </source>
</evidence>
<evidence type="ECO:0000313" key="3">
    <source>
        <dbReference type="Proteomes" id="UP000179467"/>
    </source>
</evidence>
<organism evidence="2 3">
    <name type="scientific">Edaphosphingomonas haloaromaticamans</name>
    <dbReference type="NCBI Taxonomy" id="653954"/>
    <lineage>
        <taxon>Bacteria</taxon>
        <taxon>Pseudomonadati</taxon>
        <taxon>Pseudomonadota</taxon>
        <taxon>Alphaproteobacteria</taxon>
        <taxon>Sphingomonadales</taxon>
        <taxon>Rhizorhabdaceae</taxon>
        <taxon>Edaphosphingomonas</taxon>
    </lineage>
</organism>
<feature type="compositionally biased region" description="Basic and acidic residues" evidence="1">
    <location>
        <begin position="94"/>
        <end position="106"/>
    </location>
</feature>
<sequence>MPRLIVSFVSGPFASACPAFRAIAGYGSMRRRRQGARPTYSAVEAAGEDGDAMLALDHQRRCLRHGGPRNRSGVTMEFPCKAMPALPAYPGRQEFSEKRGKNDCQKSGRGAVREIVISLPSPNPLPRRRERAQGRCPQGPGFPRELPAIARVNDHSAVYPTAIDAGRPEIAPAVVTRGRQAPPARPWMCGSSATS</sequence>
<name>A0A1S1HHZ3_9SPHN</name>
<dbReference type="EMBL" id="MIPT01000001">
    <property type="protein sequence ID" value="OHT21452.1"/>
    <property type="molecule type" value="Genomic_DNA"/>
</dbReference>